<protein>
    <submittedName>
        <fullName evidence="8">Sulfatase</fullName>
    </submittedName>
</protein>
<evidence type="ECO:0000256" key="4">
    <source>
        <dbReference type="ARBA" id="ARBA00022989"/>
    </source>
</evidence>
<evidence type="ECO:0000313" key="9">
    <source>
        <dbReference type="Proteomes" id="UP000006365"/>
    </source>
</evidence>
<feature type="transmembrane region" description="Helical" evidence="6">
    <location>
        <begin position="143"/>
        <end position="163"/>
    </location>
</feature>
<dbReference type="PANTHER" id="PTHR47371:SF3">
    <property type="entry name" value="PHOSPHOGLYCEROL TRANSFERASE I"/>
    <property type="match status" value="1"/>
</dbReference>
<dbReference type="Pfam" id="PF00884">
    <property type="entry name" value="Sulfatase"/>
    <property type="match status" value="1"/>
</dbReference>
<dbReference type="EMBL" id="CP002364">
    <property type="protein sequence ID" value="ADW18443.1"/>
    <property type="molecule type" value="Genomic_DNA"/>
</dbReference>
<sequence length="599" mass="68389">MATNGVSAALALKARAVSLCAVSLLFNRYTLFLVGVYAYSMVILMLGGLGGVLAFTEMEPLMLFRYGETTGVMLKKEYWELTLLFYLYCYFNMILRPSRWQAWLAALPLFYAYLGQDIYFLMYSNVFRFSELAEVPELLKVLSLPYIGLLVLFVVLPLGYFLWSINYRKFWLVLVGGLPLVLLIGAAEWYPEQYTATYRKVGRPIEYWSDAVSAENNGRFMMLLYREAERQMARAKTAVYRDRGEYERQAQQLAGWVAANGNKRNVHLVVLESFLDPTLFKNASYTKDPFHPSFKKLFGNRMGFSLSPVVGGKTAQAEFEVLCGVPAFEELAGVEFNSFTGASAYCLPGALQAAGYRTMASNAYNPSFFNAPNAYQGMGFAKMYFPREYVNGSDSYLIKGDTSKEMGYMYDGTIFSQNLEFIAPLLQEADGPPLFNYLLTIYGHFPHELNEEKRPKVLKMLSKFKDQHLERAANQIFYRSQAVAEYVNRLLELDEKSLIILVSDHTPPGQYGRKSFQKLGYLNNKEDSLHMNRIMIIEEGKVKKFTTIHHYDIPAMVMNSITDGAYCKEHTCGFAQNKLLDDRMSRHEDYMRLMAHASE</sequence>
<accession>A0A7U3YNE9</accession>
<dbReference type="SUPFAM" id="SSF53649">
    <property type="entry name" value="Alkaline phosphatase-like"/>
    <property type="match status" value="1"/>
</dbReference>
<dbReference type="Proteomes" id="UP000006365">
    <property type="component" value="Chromosome"/>
</dbReference>
<feature type="transmembrane region" description="Helical" evidence="6">
    <location>
        <begin position="32"/>
        <end position="55"/>
    </location>
</feature>
<dbReference type="CDD" id="cd16015">
    <property type="entry name" value="LTA_synthase"/>
    <property type="match status" value="1"/>
</dbReference>
<dbReference type="AlphaFoldDB" id="A0A7U3YNE9"/>
<evidence type="ECO:0000259" key="7">
    <source>
        <dbReference type="Pfam" id="PF00884"/>
    </source>
</evidence>
<dbReference type="PANTHER" id="PTHR47371">
    <property type="entry name" value="LIPOTEICHOIC ACID SYNTHASE"/>
    <property type="match status" value="1"/>
</dbReference>
<keyword evidence="4 6" id="KW-1133">Transmembrane helix</keyword>
<evidence type="ECO:0000256" key="5">
    <source>
        <dbReference type="ARBA" id="ARBA00023136"/>
    </source>
</evidence>
<gene>
    <name evidence="8" type="ordered locus">Despr_2300</name>
</gene>
<feature type="domain" description="Sulfatase N-terminal" evidence="7">
    <location>
        <begin position="264"/>
        <end position="555"/>
    </location>
</feature>
<name>A0A7U3YNE9_DESPD</name>
<comment type="subcellular location">
    <subcellularLocation>
        <location evidence="1">Cell membrane</location>
        <topology evidence="1">Multi-pass membrane protein</topology>
    </subcellularLocation>
</comment>
<evidence type="ECO:0000256" key="6">
    <source>
        <dbReference type="SAM" id="Phobius"/>
    </source>
</evidence>
<dbReference type="KEGG" id="dpr:Despr_2300"/>
<feature type="transmembrane region" description="Helical" evidence="6">
    <location>
        <begin position="102"/>
        <end position="123"/>
    </location>
</feature>
<keyword evidence="9" id="KW-1185">Reference proteome</keyword>
<evidence type="ECO:0000256" key="3">
    <source>
        <dbReference type="ARBA" id="ARBA00022692"/>
    </source>
</evidence>
<dbReference type="GO" id="GO:0005886">
    <property type="term" value="C:plasma membrane"/>
    <property type="evidence" value="ECO:0007669"/>
    <property type="project" value="UniProtKB-SubCell"/>
</dbReference>
<dbReference type="RefSeq" id="WP_015724981.1">
    <property type="nucleotide sequence ID" value="NC_014972.1"/>
</dbReference>
<keyword evidence="5 6" id="KW-0472">Membrane</keyword>
<proteinExistence type="predicted"/>
<keyword evidence="2" id="KW-1003">Cell membrane</keyword>
<dbReference type="Gene3D" id="3.40.720.10">
    <property type="entry name" value="Alkaline Phosphatase, subunit A"/>
    <property type="match status" value="1"/>
</dbReference>
<evidence type="ECO:0000256" key="1">
    <source>
        <dbReference type="ARBA" id="ARBA00004651"/>
    </source>
</evidence>
<dbReference type="InterPro" id="IPR000917">
    <property type="entry name" value="Sulfatase_N"/>
</dbReference>
<evidence type="ECO:0000256" key="2">
    <source>
        <dbReference type="ARBA" id="ARBA00022475"/>
    </source>
</evidence>
<dbReference type="InterPro" id="IPR017850">
    <property type="entry name" value="Alkaline_phosphatase_core_sf"/>
</dbReference>
<reference evidence="8 9" key="1">
    <citation type="journal article" date="2011" name="Stand. Genomic Sci.">
        <title>Complete genome sequence of Desulfobulbus propionicus type strain (1pr3).</title>
        <authorList>
            <person name="Pagani I."/>
            <person name="Lapidus A."/>
            <person name="Nolan M."/>
            <person name="Lucas S."/>
            <person name="Hammon N."/>
            <person name="Deshpande S."/>
            <person name="Cheng J.F."/>
            <person name="Chertkov O."/>
            <person name="Davenport K."/>
            <person name="Tapia R."/>
            <person name="Han C."/>
            <person name="Goodwin L."/>
            <person name="Pitluck S."/>
            <person name="Liolios K."/>
            <person name="Mavromatis K."/>
            <person name="Ivanova N."/>
            <person name="Mikhailova N."/>
            <person name="Pati A."/>
            <person name="Chen A."/>
            <person name="Palaniappan K."/>
            <person name="Land M."/>
            <person name="Hauser L."/>
            <person name="Chang Y.J."/>
            <person name="Jeffries C.D."/>
            <person name="Detter J.C."/>
            <person name="Brambilla E."/>
            <person name="Kannan K.P."/>
            <person name="Djao O.D."/>
            <person name="Rohde M."/>
            <person name="Pukall R."/>
            <person name="Spring S."/>
            <person name="Goker M."/>
            <person name="Sikorski J."/>
            <person name="Woyke T."/>
            <person name="Bristow J."/>
            <person name="Eisen J.A."/>
            <person name="Markowitz V."/>
            <person name="Hugenholtz P."/>
            <person name="Kyrpides N.C."/>
            <person name="Klenk H.P."/>
        </authorList>
    </citation>
    <scope>NUCLEOTIDE SEQUENCE [LARGE SCALE GENOMIC DNA]</scope>
    <source>
        <strain evidence="9">ATCC 33891 / DSM 2032 / 1pr3</strain>
    </source>
</reference>
<evidence type="ECO:0000313" key="8">
    <source>
        <dbReference type="EMBL" id="ADW18443.1"/>
    </source>
</evidence>
<feature type="transmembrane region" description="Helical" evidence="6">
    <location>
        <begin position="170"/>
        <end position="190"/>
    </location>
</feature>
<keyword evidence="3 6" id="KW-0812">Transmembrane</keyword>
<dbReference type="InterPro" id="IPR050448">
    <property type="entry name" value="OpgB/LTA_synthase_biosynth"/>
</dbReference>
<organism evidence="8 9">
    <name type="scientific">Desulfobulbus propionicus (strain ATCC 33891 / DSM 2032 / VKM B-1956 / 1pr3)</name>
    <dbReference type="NCBI Taxonomy" id="577650"/>
    <lineage>
        <taxon>Bacteria</taxon>
        <taxon>Pseudomonadati</taxon>
        <taxon>Thermodesulfobacteriota</taxon>
        <taxon>Desulfobulbia</taxon>
        <taxon>Desulfobulbales</taxon>
        <taxon>Desulfobulbaceae</taxon>
        <taxon>Desulfobulbus</taxon>
    </lineage>
</organism>